<dbReference type="PANTHER" id="PTHR10362">
    <property type="entry name" value="HISTIDINE AMMONIA-LYASE"/>
    <property type="match status" value="1"/>
</dbReference>
<dbReference type="PROSITE" id="PS00488">
    <property type="entry name" value="PAL_HISTIDASE"/>
    <property type="match status" value="1"/>
</dbReference>
<evidence type="ECO:0000256" key="2">
    <source>
        <dbReference type="PIRSR" id="PIRSR622314-1"/>
    </source>
</evidence>
<dbReference type="NCBIfam" id="TIGR03832">
    <property type="entry name" value="Tyr_2_3_mutase"/>
    <property type="match status" value="1"/>
</dbReference>
<dbReference type="Gene3D" id="1.10.275.10">
    <property type="entry name" value="Fumarase/aspartase (N-terminal domain)"/>
    <property type="match status" value="1"/>
</dbReference>
<feature type="cross-link" description="5-imidazolinone (Ala-Gly)" evidence="5">
    <location>
        <begin position="150"/>
        <end position="152"/>
    </location>
</feature>
<dbReference type="CDD" id="cd00332">
    <property type="entry name" value="PAL-HAL"/>
    <property type="match status" value="1"/>
</dbReference>
<evidence type="ECO:0000313" key="6">
    <source>
        <dbReference type="EMBL" id="KUN77873.1"/>
    </source>
</evidence>
<dbReference type="SUPFAM" id="SSF48557">
    <property type="entry name" value="L-aspartase-like"/>
    <property type="match status" value="1"/>
</dbReference>
<dbReference type="FunFam" id="1.10.275.10:FF:000005">
    <property type="entry name" value="Histidine ammonia-lyase"/>
    <property type="match status" value="1"/>
</dbReference>
<feature type="binding site" evidence="3">
    <location>
        <position position="203"/>
    </location>
    <ligand>
        <name>substrate</name>
    </ligand>
</feature>
<dbReference type="AlphaFoldDB" id="A0A101SQ09"/>
<evidence type="ECO:0000256" key="1">
    <source>
        <dbReference type="ARBA" id="ARBA00023239"/>
    </source>
</evidence>
<feature type="modified residue" description="2,3-didehydroalanine (Ser)" evidence="4">
    <location>
        <position position="151"/>
    </location>
</feature>
<dbReference type="OrthoDB" id="9806955at2"/>
<evidence type="ECO:0000256" key="3">
    <source>
        <dbReference type="PIRSR" id="PIRSR622314-2"/>
    </source>
</evidence>
<dbReference type="Gene3D" id="1.20.200.10">
    <property type="entry name" value="Fumarase/aspartase (Central domain)"/>
    <property type="match status" value="1"/>
</dbReference>
<proteinExistence type="predicted"/>
<organism evidence="6 7">
    <name type="scientific">Streptomyces bungoensis</name>
    <dbReference type="NCBI Taxonomy" id="285568"/>
    <lineage>
        <taxon>Bacteria</taxon>
        <taxon>Bacillati</taxon>
        <taxon>Actinomycetota</taxon>
        <taxon>Actinomycetes</taxon>
        <taxon>Kitasatosporales</taxon>
        <taxon>Streptomycetaceae</taxon>
        <taxon>Streptomyces</taxon>
    </lineage>
</organism>
<dbReference type="InterPro" id="IPR022313">
    <property type="entry name" value="Phe/His_NH3-lyase_AS"/>
</dbReference>
<feature type="binding site" evidence="3">
    <location>
        <position position="309"/>
    </location>
    <ligand>
        <name>substrate</name>
    </ligand>
</feature>
<dbReference type="InterPro" id="IPR024083">
    <property type="entry name" value="Fumarase/histidase_N"/>
</dbReference>
<feature type="binding site" evidence="3">
    <location>
        <position position="91"/>
    </location>
    <ligand>
        <name>substrate</name>
    </ligand>
</feature>
<sequence>MTAVETTAAPVSFDGRTLTIDAVRRVAEEEARADVAAEAVARTLRSRAMLEELAGQNVPIYGVTTGYGEMIYMQVDKSKEVELQTNLVRSHSAGVGPLFAEDEARAIVAARLNTLAKGHSAVRPEVLRRLALYLNRGIVPAIPEIGSLGASGDLVPLAHLASTLIGEGHVLRDGRRVETATVLREQGIEPLQLRFKEGLALINGTSAMTGLGSLVVHRALIQTRQAELVSALLNDVLRGSASPFLAQGHDVARPHRGQIDSAANMRALLAGSRLVVEHAELRRQVQDVKEDGKDVQRTDTYLQKAYTLRAVPQILGAVRDTLYHAQDKLEIELNSANDNPLFFEDEEIFHGANFHGQPIAFVLDFVTIALTQLGVLAERQLNRLLNRHLSYGLPEFLVAANPGLNCGFAGAQYPATALVAENRTIGPASTQSVPSNGDNQDVVSMGLIAGRNARRVLGNNNRILAVEFLAAAQAVDVSRRFEDLSPASQATYDAVRSLVPALGVDRHMSEDIELVAAALSRGEFLTALAKYTGTELR</sequence>
<protein>
    <submittedName>
        <fullName evidence="6">Tyrosine 2,3-aminomutase</fullName>
    </submittedName>
</protein>
<gene>
    <name evidence="6" type="ORF">AQJ66_32135</name>
</gene>
<dbReference type="InterPro" id="IPR001106">
    <property type="entry name" value="Aromatic_Lyase"/>
</dbReference>
<dbReference type="GO" id="GO:0016841">
    <property type="term" value="F:ammonia-lyase activity"/>
    <property type="evidence" value="ECO:0007669"/>
    <property type="project" value="InterPro"/>
</dbReference>
<dbReference type="STRING" id="285568.AQJ66_32135"/>
<reference evidence="6 7" key="1">
    <citation type="submission" date="2015-10" db="EMBL/GenBank/DDBJ databases">
        <title>Draft genome sequence of Streptomyces bungoensis DSM 41781, type strain for the species Streptomyces bungoensis.</title>
        <authorList>
            <person name="Ruckert C."/>
            <person name="Winkler A."/>
            <person name="Kalinowski J."/>
            <person name="Kampfer P."/>
            <person name="Glaeser S."/>
        </authorList>
    </citation>
    <scope>NUCLEOTIDE SEQUENCE [LARGE SCALE GENOMIC DNA]</scope>
    <source>
        <strain evidence="6 7">DSM 41781</strain>
    </source>
</reference>
<dbReference type="InterPro" id="IPR022314">
    <property type="entry name" value="Tyr_aminomutase"/>
</dbReference>
<evidence type="ECO:0000256" key="5">
    <source>
        <dbReference type="PIRSR" id="PIRSR622314-4"/>
    </source>
</evidence>
<accession>A0A101SQ09</accession>
<keyword evidence="1" id="KW-0456">Lyase</keyword>
<dbReference type="EMBL" id="LMWX01000060">
    <property type="protein sequence ID" value="KUN77873.1"/>
    <property type="molecule type" value="Genomic_DNA"/>
</dbReference>
<comment type="caution">
    <text evidence="6">The sequence shown here is derived from an EMBL/GenBank/DDBJ whole genome shotgun (WGS) entry which is preliminary data.</text>
</comment>
<feature type="active site" description="Proton donor/acceptor" evidence="2">
    <location>
        <position position="61"/>
    </location>
</feature>
<dbReference type="RefSeq" id="WP_061928991.1">
    <property type="nucleotide sequence ID" value="NZ_JBEYBH010000024.1"/>
</dbReference>
<evidence type="ECO:0000256" key="4">
    <source>
        <dbReference type="PIRSR" id="PIRSR622314-3"/>
    </source>
</evidence>
<evidence type="ECO:0000313" key="7">
    <source>
        <dbReference type="Proteomes" id="UP000053024"/>
    </source>
</evidence>
<keyword evidence="7" id="KW-1185">Reference proteome</keyword>
<dbReference type="Pfam" id="PF00221">
    <property type="entry name" value="Lyase_aromatic"/>
    <property type="match status" value="1"/>
</dbReference>
<dbReference type="Proteomes" id="UP000053024">
    <property type="component" value="Unassembled WGS sequence"/>
</dbReference>
<dbReference type="InterPro" id="IPR008948">
    <property type="entry name" value="L-Aspartase-like"/>
</dbReference>
<name>A0A101SQ09_9ACTN</name>